<feature type="domain" description="Integrase catalytic" evidence="4">
    <location>
        <begin position="443"/>
        <end position="524"/>
    </location>
</feature>
<dbReference type="PROSITE" id="PS50878">
    <property type="entry name" value="RT_POL"/>
    <property type="match status" value="1"/>
</dbReference>
<dbReference type="GO" id="GO:0015074">
    <property type="term" value="P:DNA integration"/>
    <property type="evidence" value="ECO:0007669"/>
    <property type="project" value="InterPro"/>
</dbReference>
<dbReference type="CDD" id="cd01647">
    <property type="entry name" value="RT_LTR"/>
    <property type="match status" value="1"/>
</dbReference>
<evidence type="ECO:0000259" key="3">
    <source>
        <dbReference type="PROSITE" id="PS50878"/>
    </source>
</evidence>
<keyword evidence="1" id="KW-0511">Multifunctional enzyme</keyword>
<dbReference type="InterPro" id="IPR043502">
    <property type="entry name" value="DNA/RNA_pol_sf"/>
</dbReference>
<dbReference type="PANTHER" id="PTHR37984">
    <property type="entry name" value="PROTEIN CBG26694"/>
    <property type="match status" value="1"/>
</dbReference>
<dbReference type="InterPro" id="IPR050951">
    <property type="entry name" value="Retrovirus_Pol_polyprotein"/>
</dbReference>
<dbReference type="PANTHER" id="PTHR37984:SF5">
    <property type="entry name" value="PROTEIN NYNRIN-LIKE"/>
    <property type="match status" value="1"/>
</dbReference>
<feature type="compositionally biased region" description="Basic and acidic residues" evidence="2">
    <location>
        <begin position="272"/>
        <end position="294"/>
    </location>
</feature>
<dbReference type="FunFam" id="3.30.70.270:FF:000003">
    <property type="entry name" value="Transposon Ty3-G Gag-Pol polyprotein"/>
    <property type="match status" value="1"/>
</dbReference>
<name>A0A9W6Y805_9STRA</name>
<dbReference type="Proteomes" id="UP001165121">
    <property type="component" value="Unassembled WGS sequence"/>
</dbReference>
<comment type="caution">
    <text evidence="5">The sequence shown here is derived from an EMBL/GenBank/DDBJ whole genome shotgun (WGS) entry which is preliminary data.</text>
</comment>
<dbReference type="FunFam" id="3.30.70.270:FF:000020">
    <property type="entry name" value="Transposon Tf2-6 polyprotein-like Protein"/>
    <property type="match status" value="1"/>
</dbReference>
<gene>
    <name evidence="5" type="ORF">Pfra01_002535200</name>
</gene>
<dbReference type="OrthoDB" id="115141at2759"/>
<dbReference type="InterPro" id="IPR001584">
    <property type="entry name" value="Integrase_cat-core"/>
</dbReference>
<dbReference type="InterPro" id="IPR043128">
    <property type="entry name" value="Rev_trsase/Diguanyl_cyclase"/>
</dbReference>
<dbReference type="Pfam" id="PF17919">
    <property type="entry name" value="RT_RNaseH_2"/>
    <property type="match status" value="1"/>
</dbReference>
<dbReference type="AlphaFoldDB" id="A0A9W6Y805"/>
<evidence type="ECO:0000259" key="4">
    <source>
        <dbReference type="PROSITE" id="PS50994"/>
    </source>
</evidence>
<dbReference type="InterPro" id="IPR041577">
    <property type="entry name" value="RT_RNaseH_2"/>
</dbReference>
<dbReference type="EMBL" id="BSXT01004741">
    <property type="protein sequence ID" value="GMF58810.1"/>
    <property type="molecule type" value="Genomic_DNA"/>
</dbReference>
<feature type="domain" description="Reverse transcriptase" evidence="3">
    <location>
        <begin position="1"/>
        <end position="83"/>
    </location>
</feature>
<reference evidence="5" key="1">
    <citation type="submission" date="2023-04" db="EMBL/GenBank/DDBJ databases">
        <title>Phytophthora fragariaefolia NBRC 109709.</title>
        <authorList>
            <person name="Ichikawa N."/>
            <person name="Sato H."/>
            <person name="Tonouchi N."/>
        </authorList>
    </citation>
    <scope>NUCLEOTIDE SEQUENCE</scope>
    <source>
        <strain evidence="5">NBRC 109709</strain>
    </source>
</reference>
<evidence type="ECO:0000256" key="1">
    <source>
        <dbReference type="ARBA" id="ARBA00023268"/>
    </source>
</evidence>
<sequence length="524" mass="58274">MPFGLANDPWTFPRMMGAVLRGLTWQTCLVYLDDVIIFRKGDVTQHVVELATVLERLARAGLSLKAKKCTFAAERLEYLGHELGDDGVRPMKSLIKSVKKFPVPQDADAVKRFVHMAGYYRRFVPEFASRAAPMTNLLRKVVEWRWGESQQSAFEELKKALTERPLLAYPDFTRPFRLVTNASAVGLGAALMQDQLECAADIWTVKLFRPYLYGQDPTVHGPFGTQVADDVHDVECEVAQVGIAVTGIRLRSEVSARSRQRGRQRTVAGTGERSDRDGTERRGHSSEPRREEVQRSQGDLQRDAAGGAQRENASETAGNADQLTDAVVRREQRRDKAVQKLRRKGKFGARTNVEVNGVVYIEEVDGEKRVVLPTALWAIALRESHDSVYACHVRVPQTLAIIAVSYWWPDMGVHVPRLVQSCRDCGSRKAKVKEVIPPLRSQGVGEPGDIWAIDVAGPLPVTPEDNRYVVAAVDYATRYAVEEALIIKASVGFGVKSTLFIFGTEAAAIRLLVNHSNPSQYLIG</sequence>
<keyword evidence="6" id="KW-1185">Reference proteome</keyword>
<accession>A0A9W6Y805</accession>
<dbReference type="PROSITE" id="PS50994">
    <property type="entry name" value="INTEGRASE"/>
    <property type="match status" value="1"/>
</dbReference>
<dbReference type="Pfam" id="PF00078">
    <property type="entry name" value="RVT_1"/>
    <property type="match status" value="1"/>
</dbReference>
<feature type="region of interest" description="Disordered" evidence="2">
    <location>
        <begin position="254"/>
        <end position="331"/>
    </location>
</feature>
<dbReference type="SUPFAM" id="SSF56672">
    <property type="entry name" value="DNA/RNA polymerases"/>
    <property type="match status" value="1"/>
</dbReference>
<dbReference type="Gene3D" id="3.30.420.10">
    <property type="entry name" value="Ribonuclease H-like superfamily/Ribonuclease H"/>
    <property type="match status" value="1"/>
</dbReference>
<dbReference type="Gene3D" id="1.10.340.70">
    <property type="match status" value="1"/>
</dbReference>
<evidence type="ECO:0000256" key="2">
    <source>
        <dbReference type="SAM" id="MobiDB-lite"/>
    </source>
</evidence>
<dbReference type="Gene3D" id="3.30.70.270">
    <property type="match status" value="2"/>
</dbReference>
<dbReference type="InterPro" id="IPR041588">
    <property type="entry name" value="Integrase_H2C2"/>
</dbReference>
<dbReference type="Pfam" id="PF17921">
    <property type="entry name" value="Integrase_H2C2"/>
    <property type="match status" value="1"/>
</dbReference>
<proteinExistence type="predicted"/>
<dbReference type="InterPro" id="IPR000477">
    <property type="entry name" value="RT_dom"/>
</dbReference>
<protein>
    <submittedName>
        <fullName evidence="5">Unnamed protein product</fullName>
    </submittedName>
</protein>
<organism evidence="5 6">
    <name type="scientific">Phytophthora fragariaefolia</name>
    <dbReference type="NCBI Taxonomy" id="1490495"/>
    <lineage>
        <taxon>Eukaryota</taxon>
        <taxon>Sar</taxon>
        <taxon>Stramenopiles</taxon>
        <taxon>Oomycota</taxon>
        <taxon>Peronosporomycetes</taxon>
        <taxon>Peronosporales</taxon>
        <taxon>Peronosporaceae</taxon>
        <taxon>Phytophthora</taxon>
    </lineage>
</organism>
<evidence type="ECO:0000313" key="5">
    <source>
        <dbReference type="EMBL" id="GMF58810.1"/>
    </source>
</evidence>
<evidence type="ECO:0000313" key="6">
    <source>
        <dbReference type="Proteomes" id="UP001165121"/>
    </source>
</evidence>
<dbReference type="GO" id="GO:0003676">
    <property type="term" value="F:nucleic acid binding"/>
    <property type="evidence" value="ECO:0007669"/>
    <property type="project" value="InterPro"/>
</dbReference>
<dbReference type="InterPro" id="IPR036397">
    <property type="entry name" value="RNaseH_sf"/>
</dbReference>
<dbReference type="GO" id="GO:0003824">
    <property type="term" value="F:catalytic activity"/>
    <property type="evidence" value="ECO:0007669"/>
    <property type="project" value="UniProtKB-KW"/>
</dbReference>